<dbReference type="AlphaFoldDB" id="A0A5S4FKU6"/>
<keyword evidence="1" id="KW-0560">Oxidoreductase</keyword>
<proteinExistence type="predicted"/>
<accession>A0A5S4FKU6</accession>
<evidence type="ECO:0000313" key="3">
    <source>
        <dbReference type="EMBL" id="TMR21348.1"/>
    </source>
</evidence>
<dbReference type="SUPFAM" id="SSF51430">
    <property type="entry name" value="NAD(P)-linked oxidoreductase"/>
    <property type="match status" value="1"/>
</dbReference>
<evidence type="ECO:0000259" key="2">
    <source>
        <dbReference type="Pfam" id="PF00248"/>
    </source>
</evidence>
<dbReference type="CDD" id="cd19076">
    <property type="entry name" value="AKR_AKR13A_13D"/>
    <property type="match status" value="1"/>
</dbReference>
<name>A0A5S4FKU6_9ACTN</name>
<gene>
    <name evidence="3" type="ORF">ETD86_15740</name>
</gene>
<dbReference type="PANTHER" id="PTHR43625">
    <property type="entry name" value="AFLATOXIN B1 ALDEHYDE REDUCTASE"/>
    <property type="match status" value="1"/>
</dbReference>
<organism evidence="3 4">
    <name type="scientific">Nonomuraea turkmeniaca</name>
    <dbReference type="NCBI Taxonomy" id="103838"/>
    <lineage>
        <taxon>Bacteria</taxon>
        <taxon>Bacillati</taxon>
        <taxon>Actinomycetota</taxon>
        <taxon>Actinomycetes</taxon>
        <taxon>Streptosporangiales</taxon>
        <taxon>Streptosporangiaceae</taxon>
        <taxon>Nonomuraea</taxon>
    </lineage>
</organism>
<dbReference type="Gene3D" id="3.20.20.100">
    <property type="entry name" value="NADP-dependent oxidoreductase domain"/>
    <property type="match status" value="1"/>
</dbReference>
<sequence>MQQRILGSSGLAVGAIGLGCMGMSFAYSPADRDDEVSARVIHTAVDKGVTLIDTADVYGPFTNEELVGAALRDHRDEVVLASKCGLVVRDGDIVPSGHPDHIRAAAEGSLRRLGVEVIDLYQLHRVDPAIPVEESWGAMAELVTEGKVRFIGMSEATLHELATAHAVHPVATVQSELSLWSRDQLDKVVPWCREHDAAFIAYSPLGRGFLTGALTTVDQLEADDWRRGNPRFQAETIARNQRLVAAIDTVARDRGATPAQVALAWVLALGDDIVPIPGTKRLSYLEENLGAADLRLTDADLKALDPLVDQVSGDRY</sequence>
<evidence type="ECO:0000256" key="1">
    <source>
        <dbReference type="ARBA" id="ARBA00023002"/>
    </source>
</evidence>
<dbReference type="InterPro" id="IPR020471">
    <property type="entry name" value="AKR"/>
</dbReference>
<dbReference type="OrthoDB" id="9768793at2"/>
<dbReference type="Pfam" id="PF00248">
    <property type="entry name" value="Aldo_ket_red"/>
    <property type="match status" value="1"/>
</dbReference>
<keyword evidence="4" id="KW-1185">Reference proteome</keyword>
<feature type="domain" description="NADP-dependent oxidoreductase" evidence="2">
    <location>
        <begin position="16"/>
        <end position="307"/>
    </location>
</feature>
<dbReference type="RefSeq" id="WP_138666894.1">
    <property type="nucleotide sequence ID" value="NZ_VCKY01000044.1"/>
</dbReference>
<dbReference type="Proteomes" id="UP000309128">
    <property type="component" value="Unassembled WGS sequence"/>
</dbReference>
<evidence type="ECO:0000313" key="4">
    <source>
        <dbReference type="Proteomes" id="UP000309128"/>
    </source>
</evidence>
<dbReference type="PRINTS" id="PR00069">
    <property type="entry name" value="ALDKETRDTASE"/>
</dbReference>
<comment type="caution">
    <text evidence="3">The sequence shown here is derived from an EMBL/GenBank/DDBJ whole genome shotgun (WGS) entry which is preliminary data.</text>
</comment>
<dbReference type="EMBL" id="VCKY01000044">
    <property type="protein sequence ID" value="TMR21348.1"/>
    <property type="molecule type" value="Genomic_DNA"/>
</dbReference>
<dbReference type="InterPro" id="IPR036812">
    <property type="entry name" value="NAD(P)_OxRdtase_dom_sf"/>
</dbReference>
<reference evidence="3 4" key="1">
    <citation type="submission" date="2019-05" db="EMBL/GenBank/DDBJ databases">
        <title>Draft genome sequence of Nonomuraea turkmeniaca DSM 43926.</title>
        <authorList>
            <person name="Saricaoglu S."/>
            <person name="Isik K."/>
        </authorList>
    </citation>
    <scope>NUCLEOTIDE SEQUENCE [LARGE SCALE GENOMIC DNA]</scope>
    <source>
        <strain evidence="3 4">DSM 43926</strain>
    </source>
</reference>
<dbReference type="GO" id="GO:0005737">
    <property type="term" value="C:cytoplasm"/>
    <property type="evidence" value="ECO:0007669"/>
    <property type="project" value="TreeGrafter"/>
</dbReference>
<protein>
    <submittedName>
        <fullName evidence="3">Aldo/keto reductase</fullName>
    </submittedName>
</protein>
<dbReference type="PROSITE" id="PS51257">
    <property type="entry name" value="PROKAR_LIPOPROTEIN"/>
    <property type="match status" value="1"/>
</dbReference>
<dbReference type="InterPro" id="IPR023210">
    <property type="entry name" value="NADP_OxRdtase_dom"/>
</dbReference>
<dbReference type="GO" id="GO:0016491">
    <property type="term" value="F:oxidoreductase activity"/>
    <property type="evidence" value="ECO:0007669"/>
    <property type="project" value="UniProtKB-KW"/>
</dbReference>
<dbReference type="PANTHER" id="PTHR43625:SF40">
    <property type="entry name" value="ALDO-KETO REDUCTASE YAKC [NADP(+)]"/>
    <property type="match status" value="1"/>
</dbReference>
<dbReference type="InterPro" id="IPR050791">
    <property type="entry name" value="Aldo-Keto_reductase"/>
</dbReference>